<dbReference type="InterPro" id="IPR008332">
    <property type="entry name" value="MethylG_MeTrfase_N"/>
</dbReference>
<dbReference type="SUPFAM" id="SSF46767">
    <property type="entry name" value="Methylated DNA-protein cysteine methyltransferase, C-terminal domain"/>
    <property type="match status" value="1"/>
</dbReference>
<dbReference type="PANTHER" id="PTHR10815">
    <property type="entry name" value="METHYLATED-DNA--PROTEIN-CYSTEINE METHYLTRANSFERASE"/>
    <property type="match status" value="1"/>
</dbReference>
<evidence type="ECO:0000256" key="3">
    <source>
        <dbReference type="ARBA" id="ARBA00022603"/>
    </source>
</evidence>
<comment type="miscellaneous">
    <text evidence="8">This enzyme catalyzes only one turnover and therefore is not strictly catalytic. According to one definition, an enzyme is a biocatalyst that acts repeatedly and over many reaction cycles.</text>
</comment>
<evidence type="ECO:0000313" key="12">
    <source>
        <dbReference type="Proteomes" id="UP001500037"/>
    </source>
</evidence>
<dbReference type="InterPro" id="IPR023546">
    <property type="entry name" value="MGMT"/>
</dbReference>
<reference evidence="12" key="1">
    <citation type="journal article" date="2019" name="Int. J. Syst. Evol. Microbiol.">
        <title>The Global Catalogue of Microorganisms (GCM) 10K type strain sequencing project: providing services to taxonomists for standard genome sequencing and annotation.</title>
        <authorList>
            <consortium name="The Broad Institute Genomics Platform"/>
            <consortium name="The Broad Institute Genome Sequencing Center for Infectious Disease"/>
            <person name="Wu L."/>
            <person name="Ma J."/>
        </authorList>
    </citation>
    <scope>NUCLEOTIDE SEQUENCE [LARGE SCALE GENOMIC DNA]</scope>
    <source>
        <strain evidence="12">JCM 13004</strain>
    </source>
</reference>
<dbReference type="Pfam" id="PF01035">
    <property type="entry name" value="DNA_binding_1"/>
    <property type="match status" value="1"/>
</dbReference>
<comment type="function">
    <text evidence="8">Involved in the cellular defense against the biological effects of O6-methylguanine (O6-MeG) and O4-methylthymine (O4-MeT) in DNA. Repairs the methylated nucleobase in DNA by stoichiometrically transferring the methyl group to a cysteine residue in the enzyme. This is a suicide reaction: the enzyme is irreversibly inactivated.</text>
</comment>
<dbReference type="InterPro" id="IPR036631">
    <property type="entry name" value="MGMT_N_sf"/>
</dbReference>
<dbReference type="RefSeq" id="WP_344440430.1">
    <property type="nucleotide sequence ID" value="NZ_BAAALF010000016.1"/>
</dbReference>
<accession>A0ABP4GHN3</accession>
<evidence type="ECO:0000256" key="8">
    <source>
        <dbReference type="HAMAP-Rule" id="MF_00772"/>
    </source>
</evidence>
<dbReference type="Gene3D" id="3.30.160.70">
    <property type="entry name" value="Methylated DNA-protein cysteine methyltransferase domain"/>
    <property type="match status" value="1"/>
</dbReference>
<feature type="domain" description="Methylated-DNA-[protein]-cysteine S-methyltransferase DNA binding" evidence="9">
    <location>
        <begin position="76"/>
        <end position="155"/>
    </location>
</feature>
<evidence type="ECO:0000259" key="10">
    <source>
        <dbReference type="Pfam" id="PF02870"/>
    </source>
</evidence>
<dbReference type="InterPro" id="IPR014048">
    <property type="entry name" value="MethylDNA_cys_MeTrfase_DNA-bd"/>
</dbReference>
<dbReference type="HAMAP" id="MF_00772">
    <property type="entry name" value="OGT"/>
    <property type="match status" value="1"/>
</dbReference>
<dbReference type="PANTHER" id="PTHR10815:SF5">
    <property type="entry name" value="METHYLATED-DNA--PROTEIN-CYSTEINE METHYLTRANSFERASE"/>
    <property type="match status" value="1"/>
</dbReference>
<organism evidence="11 12">
    <name type="scientific">Kitasatospora nipponensis</name>
    <dbReference type="NCBI Taxonomy" id="258049"/>
    <lineage>
        <taxon>Bacteria</taxon>
        <taxon>Bacillati</taxon>
        <taxon>Actinomycetota</taxon>
        <taxon>Actinomycetes</taxon>
        <taxon>Kitasatosporales</taxon>
        <taxon>Streptomycetaceae</taxon>
        <taxon>Kitasatospora</taxon>
    </lineage>
</organism>
<evidence type="ECO:0000313" key="11">
    <source>
        <dbReference type="EMBL" id="GAA1225505.1"/>
    </source>
</evidence>
<keyword evidence="6 8" id="KW-0234">DNA repair</keyword>
<evidence type="ECO:0000256" key="7">
    <source>
        <dbReference type="ARBA" id="ARBA00049348"/>
    </source>
</evidence>
<keyword evidence="2 8" id="KW-0963">Cytoplasm</keyword>
<keyword evidence="12" id="KW-1185">Reference proteome</keyword>
<evidence type="ECO:0000256" key="5">
    <source>
        <dbReference type="ARBA" id="ARBA00022763"/>
    </source>
</evidence>
<dbReference type="InterPro" id="IPR036388">
    <property type="entry name" value="WH-like_DNA-bd_sf"/>
</dbReference>
<keyword evidence="4 8" id="KW-0808">Transferase</keyword>
<evidence type="ECO:0000256" key="1">
    <source>
        <dbReference type="ARBA" id="ARBA00001286"/>
    </source>
</evidence>
<comment type="subcellular location">
    <subcellularLocation>
        <location evidence="8">Cytoplasm</location>
    </subcellularLocation>
</comment>
<sequence length="165" mass="18215">MRTHTLIDSPVGELTAIAQDGALVGLYFEGHLRRPPAETFGERTDQGFAPLRGQLGEYFAGERREFDLPLAAEGNDFQHRVWELLVAIPYGETRSYGDLARLLGDRSLAQAVGAANALNPLSVIVPCHRVLAADGSLRGYAGGLDRKRFLLELEEPAERRRGRLF</sequence>
<gene>
    <name evidence="11" type="ORF">GCM10009665_14900</name>
</gene>
<comment type="caution">
    <text evidence="11">The sequence shown here is derived from an EMBL/GenBank/DDBJ whole genome shotgun (WGS) entry which is preliminary data.</text>
</comment>
<feature type="domain" description="Methylguanine DNA methyltransferase ribonuclease-like" evidence="10">
    <location>
        <begin position="4"/>
        <end position="71"/>
    </location>
</feature>
<dbReference type="SUPFAM" id="SSF53155">
    <property type="entry name" value="Methylated DNA-protein cysteine methyltransferase domain"/>
    <property type="match status" value="1"/>
</dbReference>
<dbReference type="EMBL" id="BAAALF010000016">
    <property type="protein sequence ID" value="GAA1225505.1"/>
    <property type="molecule type" value="Genomic_DNA"/>
</dbReference>
<comment type="catalytic activity">
    <reaction evidence="1 8">
        <text>a 4-O-methyl-thymidine in DNA + L-cysteinyl-[protein] = a thymidine in DNA + S-methyl-L-cysteinyl-[protein]</text>
        <dbReference type="Rhea" id="RHEA:53428"/>
        <dbReference type="Rhea" id="RHEA-COMP:10131"/>
        <dbReference type="Rhea" id="RHEA-COMP:10132"/>
        <dbReference type="Rhea" id="RHEA-COMP:13555"/>
        <dbReference type="Rhea" id="RHEA-COMP:13556"/>
        <dbReference type="ChEBI" id="CHEBI:29950"/>
        <dbReference type="ChEBI" id="CHEBI:82612"/>
        <dbReference type="ChEBI" id="CHEBI:137386"/>
        <dbReference type="ChEBI" id="CHEBI:137387"/>
        <dbReference type="EC" id="2.1.1.63"/>
    </reaction>
</comment>
<comment type="catalytic activity">
    <reaction evidence="7 8">
        <text>a 6-O-methyl-2'-deoxyguanosine in DNA + L-cysteinyl-[protein] = S-methyl-L-cysteinyl-[protein] + a 2'-deoxyguanosine in DNA</text>
        <dbReference type="Rhea" id="RHEA:24000"/>
        <dbReference type="Rhea" id="RHEA-COMP:10131"/>
        <dbReference type="Rhea" id="RHEA-COMP:10132"/>
        <dbReference type="Rhea" id="RHEA-COMP:11367"/>
        <dbReference type="Rhea" id="RHEA-COMP:11368"/>
        <dbReference type="ChEBI" id="CHEBI:29950"/>
        <dbReference type="ChEBI" id="CHEBI:82612"/>
        <dbReference type="ChEBI" id="CHEBI:85445"/>
        <dbReference type="ChEBI" id="CHEBI:85448"/>
        <dbReference type="EC" id="2.1.1.63"/>
    </reaction>
</comment>
<dbReference type="InterPro" id="IPR001497">
    <property type="entry name" value="MethylDNA_cys_MeTrfase_AS"/>
</dbReference>
<dbReference type="EC" id="2.1.1.63" evidence="8"/>
<dbReference type="CDD" id="cd06445">
    <property type="entry name" value="ATase"/>
    <property type="match status" value="1"/>
</dbReference>
<evidence type="ECO:0000259" key="9">
    <source>
        <dbReference type="Pfam" id="PF01035"/>
    </source>
</evidence>
<keyword evidence="3 8" id="KW-0489">Methyltransferase</keyword>
<evidence type="ECO:0000256" key="4">
    <source>
        <dbReference type="ARBA" id="ARBA00022679"/>
    </source>
</evidence>
<dbReference type="Gene3D" id="1.10.10.10">
    <property type="entry name" value="Winged helix-like DNA-binding domain superfamily/Winged helix DNA-binding domain"/>
    <property type="match status" value="1"/>
</dbReference>
<evidence type="ECO:0000256" key="6">
    <source>
        <dbReference type="ARBA" id="ARBA00023204"/>
    </source>
</evidence>
<dbReference type="PROSITE" id="PS00374">
    <property type="entry name" value="MGMT"/>
    <property type="match status" value="1"/>
</dbReference>
<proteinExistence type="inferred from homology"/>
<protein>
    <recommendedName>
        <fullName evidence="8">Methylated-DNA--protein-cysteine methyltransferase</fullName>
        <ecNumber evidence="8">2.1.1.63</ecNumber>
    </recommendedName>
    <alternativeName>
        <fullName evidence="8">6-O-methylguanine-DNA methyltransferase</fullName>
        <shortName evidence="8">MGMT</shortName>
    </alternativeName>
    <alternativeName>
        <fullName evidence="8">O-6-methylguanine-DNA-alkyltransferase</fullName>
    </alternativeName>
</protein>
<keyword evidence="5 8" id="KW-0227">DNA damage</keyword>
<dbReference type="NCBIfam" id="TIGR00589">
    <property type="entry name" value="ogt"/>
    <property type="match status" value="1"/>
</dbReference>
<evidence type="ECO:0000256" key="2">
    <source>
        <dbReference type="ARBA" id="ARBA00022490"/>
    </source>
</evidence>
<dbReference type="Proteomes" id="UP001500037">
    <property type="component" value="Unassembled WGS sequence"/>
</dbReference>
<dbReference type="Pfam" id="PF02870">
    <property type="entry name" value="Methyltransf_1N"/>
    <property type="match status" value="1"/>
</dbReference>
<name>A0ABP4GHN3_9ACTN</name>
<dbReference type="InterPro" id="IPR036217">
    <property type="entry name" value="MethylDNA_cys_MeTrfase_DNAb"/>
</dbReference>
<comment type="similarity">
    <text evidence="8">Belongs to the MGMT family.</text>
</comment>
<feature type="active site" description="Nucleophile; methyl group acceptor" evidence="8">
    <location>
        <position position="127"/>
    </location>
</feature>